<evidence type="ECO:0000256" key="5">
    <source>
        <dbReference type="PROSITE-ProRule" id="PRU00742"/>
    </source>
</evidence>
<name>A0ABQ1JXP0_9FLAO</name>
<keyword evidence="1" id="KW-0479">Metal-binding</keyword>
<dbReference type="InterPro" id="IPR023696">
    <property type="entry name" value="Ureohydrolase_dom_sf"/>
</dbReference>
<accession>A0ABQ1JXP0</accession>
<dbReference type="PANTHER" id="PTHR11358">
    <property type="entry name" value="ARGINASE/AGMATINASE"/>
    <property type="match status" value="1"/>
</dbReference>
<organism evidence="6 7">
    <name type="scientific">Flavobacterium suaedae</name>
    <dbReference type="NCBI Taxonomy" id="1767027"/>
    <lineage>
        <taxon>Bacteria</taxon>
        <taxon>Pseudomonadati</taxon>
        <taxon>Bacteroidota</taxon>
        <taxon>Flavobacteriia</taxon>
        <taxon>Flavobacteriales</taxon>
        <taxon>Flavobacteriaceae</taxon>
        <taxon>Flavobacterium</taxon>
    </lineage>
</organism>
<dbReference type="Pfam" id="PF00491">
    <property type="entry name" value="Arginase"/>
    <property type="match status" value="1"/>
</dbReference>
<evidence type="ECO:0000256" key="4">
    <source>
        <dbReference type="ARBA" id="ARBA00023211"/>
    </source>
</evidence>
<comment type="similarity">
    <text evidence="5">Belongs to the arginase family.</text>
</comment>
<dbReference type="PROSITE" id="PS51409">
    <property type="entry name" value="ARGINASE_2"/>
    <property type="match status" value="1"/>
</dbReference>
<evidence type="ECO:0000256" key="1">
    <source>
        <dbReference type="ARBA" id="ARBA00022723"/>
    </source>
</evidence>
<protein>
    <submittedName>
        <fullName evidence="6">Arginase</fullName>
    </submittedName>
</protein>
<keyword evidence="2" id="KW-0378">Hydrolase</keyword>
<proteinExistence type="inferred from homology"/>
<dbReference type="RefSeq" id="WP_188621321.1">
    <property type="nucleotide sequence ID" value="NZ_BMJE01000005.1"/>
</dbReference>
<keyword evidence="4" id="KW-0464">Manganese</keyword>
<keyword evidence="3" id="KW-0369">Histidine metabolism</keyword>
<dbReference type="CDD" id="cd09988">
    <property type="entry name" value="Formimidoylglutamase"/>
    <property type="match status" value="1"/>
</dbReference>
<gene>
    <name evidence="6" type="ORF">GCM10007424_21790</name>
</gene>
<evidence type="ECO:0000313" key="7">
    <source>
        <dbReference type="Proteomes" id="UP000615760"/>
    </source>
</evidence>
<dbReference type="Gene3D" id="3.40.800.10">
    <property type="entry name" value="Ureohydrolase domain"/>
    <property type="match status" value="1"/>
</dbReference>
<dbReference type="InterPro" id="IPR006035">
    <property type="entry name" value="Ureohydrolase"/>
</dbReference>
<dbReference type="EMBL" id="BMJE01000005">
    <property type="protein sequence ID" value="GGB81333.1"/>
    <property type="molecule type" value="Genomic_DNA"/>
</dbReference>
<dbReference type="PANTHER" id="PTHR11358:SF35">
    <property type="entry name" value="FORMIMIDOYLGLUTAMASE"/>
    <property type="match status" value="1"/>
</dbReference>
<keyword evidence="7" id="KW-1185">Reference proteome</keyword>
<evidence type="ECO:0000313" key="6">
    <source>
        <dbReference type="EMBL" id="GGB81333.1"/>
    </source>
</evidence>
<dbReference type="Proteomes" id="UP000615760">
    <property type="component" value="Unassembled WGS sequence"/>
</dbReference>
<dbReference type="SUPFAM" id="SSF52768">
    <property type="entry name" value="Arginase/deacetylase"/>
    <property type="match status" value="1"/>
</dbReference>
<evidence type="ECO:0000256" key="3">
    <source>
        <dbReference type="ARBA" id="ARBA00022808"/>
    </source>
</evidence>
<evidence type="ECO:0000256" key="2">
    <source>
        <dbReference type="ARBA" id="ARBA00022801"/>
    </source>
</evidence>
<comment type="caution">
    <text evidence="6">The sequence shown here is derived from an EMBL/GenBank/DDBJ whole genome shotgun (WGS) entry which is preliminary data.</text>
</comment>
<sequence length="343" mass="38313">MENIIRLTNSDITKYTSQRSGEIKFGERILTVPKNKDIWEFTKECNAEFVLFGIPEDIGVRANFGRCGATSAWESALKSIVNIQHNKFCKGSHLLVLGHLDVTQALEDAEDLDTNVPEERKELSSIIAAIDKEVSHIVRNIVAAGKTPIIIGGGHNNAYGNIKGTALAYGKPINVINFDAHTDFRIMEGRHSGNGFTYAYEEGFLKKYFIFGIHENYTSKGVLESLKKQKERIKYNTYEQIAVRGEKNFSDELGHALGFIEDETFGIEIDLDALPNVASSAMTPSGFSIEKVRQFIHYFGRNKKAAYLHLCEGAPTLDNKANQHLTGKLIAFLVTDFMKAKEL</sequence>
<reference evidence="7" key="1">
    <citation type="journal article" date="2019" name="Int. J. Syst. Evol. Microbiol.">
        <title>The Global Catalogue of Microorganisms (GCM) 10K type strain sequencing project: providing services to taxonomists for standard genome sequencing and annotation.</title>
        <authorList>
            <consortium name="The Broad Institute Genomics Platform"/>
            <consortium name="The Broad Institute Genome Sequencing Center for Infectious Disease"/>
            <person name="Wu L."/>
            <person name="Ma J."/>
        </authorList>
    </citation>
    <scope>NUCLEOTIDE SEQUENCE [LARGE SCALE GENOMIC DNA]</scope>
    <source>
        <strain evidence="7">CGMCC 1.15461</strain>
    </source>
</reference>